<comment type="caution">
    <text evidence="5">The sequence shown here is derived from an EMBL/GenBank/DDBJ whole genome shotgun (WGS) entry which is preliminary data.</text>
</comment>
<keyword evidence="3" id="KW-0804">Transcription</keyword>
<gene>
    <name evidence="5" type="ORF">NBRC116591_31180</name>
</gene>
<dbReference type="CDD" id="cd06170">
    <property type="entry name" value="LuxR_C_like"/>
    <property type="match status" value="1"/>
</dbReference>
<evidence type="ECO:0000256" key="3">
    <source>
        <dbReference type="ARBA" id="ARBA00023163"/>
    </source>
</evidence>
<dbReference type="InterPro" id="IPR000792">
    <property type="entry name" value="Tscrpt_reg_LuxR_C"/>
</dbReference>
<dbReference type="RefSeq" id="WP_353303853.1">
    <property type="nucleotide sequence ID" value="NZ_BAABWN010000011.1"/>
</dbReference>
<keyword evidence="6" id="KW-1185">Reference proteome</keyword>
<dbReference type="PRINTS" id="PR00038">
    <property type="entry name" value="HTHLUXR"/>
</dbReference>
<dbReference type="Gene3D" id="1.10.10.10">
    <property type="entry name" value="Winged helix-like DNA-binding domain superfamily/Winged helix DNA-binding domain"/>
    <property type="match status" value="1"/>
</dbReference>
<evidence type="ECO:0000259" key="4">
    <source>
        <dbReference type="PROSITE" id="PS50043"/>
    </source>
</evidence>
<sequence length="287" mass="32488">MDKNKAVFTQWNESVAELIDNTGNEALPKLLVNAINELVTIEAVMLVLERRDKSPVLIYDRGIPNEERALYIDAYFSGAYLLDPLCLFTEDQITPGVYPLSEIAPDDFYQSDYFKTYYQETSLIDDVYFIVGPKEDVNFSFAVGRHHDQPKFSEQDLLLFRSINPVVQAILNQYWCRVWEKKTLPESSNEPLRAEVEAAFNNFGASVLTDREREVAHLLLKGHSSKSAAQKLGIAPDTVQMHRKNMYAKLDISSQSELFSLFIEALSTAGSQTDADPLVAYMQPGEN</sequence>
<name>A0ABQ0ACM6_9GAMM</name>
<evidence type="ECO:0000256" key="1">
    <source>
        <dbReference type="ARBA" id="ARBA00023015"/>
    </source>
</evidence>
<organism evidence="5 6">
    <name type="scientific">Sessilibacter corallicola</name>
    <dbReference type="NCBI Taxonomy" id="2904075"/>
    <lineage>
        <taxon>Bacteria</taxon>
        <taxon>Pseudomonadati</taxon>
        <taxon>Pseudomonadota</taxon>
        <taxon>Gammaproteobacteria</taxon>
        <taxon>Cellvibrionales</taxon>
        <taxon>Cellvibrionaceae</taxon>
        <taxon>Sessilibacter</taxon>
    </lineage>
</organism>
<dbReference type="PANTHER" id="PTHR44688">
    <property type="entry name" value="DNA-BINDING TRANSCRIPTIONAL ACTIVATOR DEVR_DOSR"/>
    <property type="match status" value="1"/>
</dbReference>
<evidence type="ECO:0000313" key="5">
    <source>
        <dbReference type="EMBL" id="GAA6169307.1"/>
    </source>
</evidence>
<reference evidence="5 6" key="1">
    <citation type="submission" date="2024-04" db="EMBL/GenBank/DDBJ databases">
        <title>Draft genome sequence of Sessilibacter corallicola NBRC 116591.</title>
        <authorList>
            <person name="Miyakawa T."/>
            <person name="Kusuya Y."/>
            <person name="Miura T."/>
        </authorList>
    </citation>
    <scope>NUCLEOTIDE SEQUENCE [LARGE SCALE GENOMIC DNA]</scope>
    <source>
        <strain evidence="5 6">KU-00831-HH</strain>
    </source>
</reference>
<dbReference type="SMART" id="SM00421">
    <property type="entry name" value="HTH_LUXR"/>
    <property type="match status" value="1"/>
</dbReference>
<accession>A0ABQ0ACM6</accession>
<protein>
    <submittedName>
        <fullName evidence="5">Transcriptional regulator</fullName>
    </submittedName>
</protein>
<dbReference type="Proteomes" id="UP001465153">
    <property type="component" value="Unassembled WGS sequence"/>
</dbReference>
<evidence type="ECO:0000313" key="6">
    <source>
        <dbReference type="Proteomes" id="UP001465153"/>
    </source>
</evidence>
<dbReference type="EMBL" id="BAABWN010000011">
    <property type="protein sequence ID" value="GAA6169307.1"/>
    <property type="molecule type" value="Genomic_DNA"/>
</dbReference>
<dbReference type="Pfam" id="PF00196">
    <property type="entry name" value="GerE"/>
    <property type="match status" value="1"/>
</dbReference>
<keyword evidence="2" id="KW-0238">DNA-binding</keyword>
<keyword evidence="1" id="KW-0805">Transcription regulation</keyword>
<dbReference type="InterPro" id="IPR036388">
    <property type="entry name" value="WH-like_DNA-bd_sf"/>
</dbReference>
<feature type="domain" description="HTH luxR-type" evidence="4">
    <location>
        <begin position="201"/>
        <end position="266"/>
    </location>
</feature>
<dbReference type="PANTHER" id="PTHR44688:SF16">
    <property type="entry name" value="DNA-BINDING TRANSCRIPTIONAL ACTIVATOR DEVR_DOSR"/>
    <property type="match status" value="1"/>
</dbReference>
<dbReference type="PROSITE" id="PS50043">
    <property type="entry name" value="HTH_LUXR_2"/>
    <property type="match status" value="1"/>
</dbReference>
<evidence type="ECO:0000256" key="2">
    <source>
        <dbReference type="ARBA" id="ARBA00023125"/>
    </source>
</evidence>
<dbReference type="SUPFAM" id="SSF46894">
    <property type="entry name" value="C-terminal effector domain of the bipartite response regulators"/>
    <property type="match status" value="1"/>
</dbReference>
<proteinExistence type="predicted"/>
<dbReference type="InterPro" id="IPR016032">
    <property type="entry name" value="Sig_transdc_resp-reg_C-effctor"/>
</dbReference>